<reference evidence="1 2" key="1">
    <citation type="journal article" date="2021" name="Int. J. Syst. Evol. Microbiol.">
        <title>Steroidobacter gossypii sp. nov., isolated from soil of cotton cropping field.</title>
        <authorList>
            <person name="Huang R."/>
            <person name="Yang S."/>
            <person name="Zhen C."/>
            <person name="Liu W."/>
        </authorList>
    </citation>
    <scope>NUCLEOTIDE SEQUENCE [LARGE SCALE GENOMIC DNA]</scope>
    <source>
        <strain evidence="1 2">S1-65</strain>
    </source>
</reference>
<keyword evidence="2" id="KW-1185">Reference proteome</keyword>
<evidence type="ECO:0000313" key="1">
    <source>
        <dbReference type="EMBL" id="MBM0108905.1"/>
    </source>
</evidence>
<dbReference type="EMBL" id="JAEVLS010000012">
    <property type="protein sequence ID" value="MBM0108905.1"/>
    <property type="molecule type" value="Genomic_DNA"/>
</dbReference>
<sequence length="745" mass="83917">MKLQRCSIGVIVTIGAFCDAGCLASPASTRVSCERIDIAKLSIDKGHRWRPPFGLDRVGSPPVAHVELHLQHPPTAEYYLTAYNNGDEIEREKVHLRLNAGDYGGLGNVPISNKRTARFSHVILPQRTTEAALERGCDGKLEVLDRKTVTKEDIEADAVAQSPQPLNPVDFGAIFPPHNVLFIVEGQDATVRVAALSRSLDLPRARLQVWVEGAKPIEQTMSLLKDKRVDRTVTVPVSSAVTNNALRIRILNEEKIVWSKDISVMTVRHWMRRPLFGVVQTKLHYGSAIPVFDSNTGSSRAALPYETAWNADLKDLIVFLPNGSRFVFWRGANYIPFWAGQYNTGTLYQWAEDCSRGMISHPDGSKDCPEPLFDTELRYSRARIIEASAARIHVRWEYELTDVRYEVRGGLATEDFYFYPDGFGTRVVTVTASADSKPQLSEFIIITPASAYPLEVLPKKILKALYLNSGQKDNISFPYDDEASSVDNETQSSKFTRLILRDHEPTLFRIFSHKDDPSSAIYLYPDVGADFRPLMPYAYPPMYDGAEIVTPAYWGNHWPLTRGKWTGWTINDEIDASPTHSAIAGWIPFDPQKEEKRWEVAPLVEGKWAMANCTSSPQPCVLSRFAWMIGHTDLPDQELIRMGRSFTRPPAIDVFGGRVAVPSYSIERRALRIVAEQPRLTIRLRPTVPLINPVFEIEEAPTGPLEFVFVNEVQLSPTEYAWDGKTLWLNRNIEPPHLDITLSFK</sequence>
<dbReference type="Proteomes" id="UP000661077">
    <property type="component" value="Unassembled WGS sequence"/>
</dbReference>
<evidence type="ECO:0000313" key="2">
    <source>
        <dbReference type="Proteomes" id="UP000661077"/>
    </source>
</evidence>
<comment type="caution">
    <text evidence="1">The sequence shown here is derived from an EMBL/GenBank/DDBJ whole genome shotgun (WGS) entry which is preliminary data.</text>
</comment>
<organism evidence="1 2">
    <name type="scientific">Steroidobacter gossypii</name>
    <dbReference type="NCBI Taxonomy" id="2805490"/>
    <lineage>
        <taxon>Bacteria</taxon>
        <taxon>Pseudomonadati</taxon>
        <taxon>Pseudomonadota</taxon>
        <taxon>Gammaproteobacteria</taxon>
        <taxon>Steroidobacterales</taxon>
        <taxon>Steroidobacteraceae</taxon>
        <taxon>Steroidobacter</taxon>
    </lineage>
</organism>
<gene>
    <name evidence="1" type="ORF">JM946_29605</name>
</gene>
<dbReference type="RefSeq" id="WP_203171077.1">
    <property type="nucleotide sequence ID" value="NZ_JAEVLS010000012.1"/>
</dbReference>
<name>A0ABS1X6Q3_9GAMM</name>
<accession>A0ABS1X6Q3</accession>
<proteinExistence type="predicted"/>
<protein>
    <submittedName>
        <fullName evidence="1">Uncharacterized protein</fullName>
    </submittedName>
</protein>